<protein>
    <recommendedName>
        <fullName evidence="5">FAD-binding domain-containing protein</fullName>
    </recommendedName>
</protein>
<gene>
    <name evidence="6" type="ORF">EPA93_22630</name>
</gene>
<dbReference type="OrthoDB" id="9766816at2"/>
<dbReference type="RefSeq" id="WP_129889687.1">
    <property type="nucleotide sequence ID" value="NZ_CP035758.1"/>
</dbReference>
<dbReference type="PANTHER" id="PTHR43004">
    <property type="entry name" value="TRK SYSTEM POTASSIUM UPTAKE PROTEIN"/>
    <property type="match status" value="1"/>
</dbReference>
<keyword evidence="3" id="KW-0274">FAD</keyword>
<name>A0A4P6JT79_KTERU</name>
<dbReference type="Pfam" id="PF01494">
    <property type="entry name" value="FAD_binding_3"/>
    <property type="match status" value="1"/>
</dbReference>
<evidence type="ECO:0000313" key="7">
    <source>
        <dbReference type="Proteomes" id="UP000290365"/>
    </source>
</evidence>
<dbReference type="InterPro" id="IPR050641">
    <property type="entry name" value="RIFMO-like"/>
</dbReference>
<dbReference type="SUPFAM" id="SSF51905">
    <property type="entry name" value="FAD/NAD(P)-binding domain"/>
    <property type="match status" value="1"/>
</dbReference>
<evidence type="ECO:0000256" key="4">
    <source>
        <dbReference type="SAM" id="Phobius"/>
    </source>
</evidence>
<evidence type="ECO:0000313" key="6">
    <source>
        <dbReference type="EMBL" id="QBD78634.1"/>
    </source>
</evidence>
<keyword evidence="4" id="KW-0812">Transmembrane</keyword>
<dbReference type="Gene3D" id="3.40.30.120">
    <property type="match status" value="1"/>
</dbReference>
<dbReference type="PRINTS" id="PR00420">
    <property type="entry name" value="RNGMNOXGNASE"/>
</dbReference>
<keyword evidence="7" id="KW-1185">Reference proteome</keyword>
<dbReference type="PANTHER" id="PTHR43004:SF19">
    <property type="entry name" value="BINDING MONOOXYGENASE, PUTATIVE (JCVI)-RELATED"/>
    <property type="match status" value="1"/>
</dbReference>
<evidence type="ECO:0000256" key="3">
    <source>
        <dbReference type="ARBA" id="ARBA00022827"/>
    </source>
</evidence>
<dbReference type="AlphaFoldDB" id="A0A4P6JT79"/>
<keyword evidence="4" id="KW-1133">Transmembrane helix</keyword>
<dbReference type="Pfam" id="PF21274">
    <property type="entry name" value="Rng_hyd_C"/>
    <property type="match status" value="1"/>
</dbReference>
<dbReference type="EMBL" id="CP035758">
    <property type="protein sequence ID" value="QBD78634.1"/>
    <property type="molecule type" value="Genomic_DNA"/>
</dbReference>
<reference evidence="6 7" key="1">
    <citation type="submission" date="2019-01" db="EMBL/GenBank/DDBJ databases">
        <title>Ktedonosporobacter rubrisoli SCAWS-G2.</title>
        <authorList>
            <person name="Huang Y."/>
            <person name="Yan B."/>
        </authorList>
    </citation>
    <scope>NUCLEOTIDE SEQUENCE [LARGE SCALE GENOMIC DNA]</scope>
    <source>
        <strain evidence="6 7">SCAWS-G2</strain>
    </source>
</reference>
<dbReference type="GO" id="GO:0016709">
    <property type="term" value="F:oxidoreductase activity, acting on paired donors, with incorporation or reduction of molecular oxygen, NAD(P)H as one donor, and incorporation of one atom of oxygen"/>
    <property type="evidence" value="ECO:0007669"/>
    <property type="project" value="UniProtKB-ARBA"/>
</dbReference>
<sequence length="527" mass="57222">MNNLSHHTEHVPVLIVGGSLVGLSAALFLAWRGVPCLLVERHVGTSPFARAGGFNPRTLEIYRSVGLEPAIREAAPIEFSGMKIISVETLAGKELGTFLENTSSYTMSASPVAGSIITQDILEPLLRKHACALGADLRFATECVTFEQDSEGVSALIRDLASGKEQHVSADYLIAADGNLSPIRQKLGIRVQGPGMLAHQMNIRFQADLRAPLRGRRLLVYYVTSVQGLCAGNERGGFLSIPYDPEKESEQDFRGPRGIEAVRAAIGVPDLDVKIQDVLSWEMADWLADRFHLDRVFLVGDAAHVVPPTGAYGANTGIADAHNLAWKLALVLQGKAGAGLLATYEHERRAAARLAVEQAFLNYIERLHPDISAQPDIEKTAYDIPIFGYLYHSRAVLSEDNATYEDPQSPSGKPGARAPHVALERAGRSLSTLDLFGHDFVLLSGRGGSAWCDAAADVAKSLDIALPIYRVDSDVVDVEQRFSRIYGISKTGATLVRPDGFIAWRAYEGSPQARQELELVLTQILAR</sequence>
<organism evidence="6 7">
    <name type="scientific">Ktedonosporobacter rubrisoli</name>
    <dbReference type="NCBI Taxonomy" id="2509675"/>
    <lineage>
        <taxon>Bacteria</taxon>
        <taxon>Bacillati</taxon>
        <taxon>Chloroflexota</taxon>
        <taxon>Ktedonobacteria</taxon>
        <taxon>Ktedonobacterales</taxon>
        <taxon>Ktedonosporobacteraceae</taxon>
        <taxon>Ktedonosporobacter</taxon>
    </lineage>
</organism>
<evidence type="ECO:0000256" key="2">
    <source>
        <dbReference type="ARBA" id="ARBA00022630"/>
    </source>
</evidence>
<dbReference type="Proteomes" id="UP000290365">
    <property type="component" value="Chromosome"/>
</dbReference>
<feature type="transmembrane region" description="Helical" evidence="4">
    <location>
        <begin position="12"/>
        <end position="31"/>
    </location>
</feature>
<accession>A0A4P6JT79</accession>
<feature type="domain" description="FAD-binding" evidence="5">
    <location>
        <begin position="11"/>
        <end position="358"/>
    </location>
</feature>
<dbReference type="Gene3D" id="3.50.50.60">
    <property type="entry name" value="FAD/NAD(P)-binding domain"/>
    <property type="match status" value="1"/>
</dbReference>
<evidence type="ECO:0000259" key="5">
    <source>
        <dbReference type="Pfam" id="PF01494"/>
    </source>
</evidence>
<keyword evidence="2" id="KW-0285">Flavoprotein</keyword>
<comment type="cofactor">
    <cofactor evidence="1">
        <name>FAD</name>
        <dbReference type="ChEBI" id="CHEBI:57692"/>
    </cofactor>
</comment>
<proteinExistence type="predicted"/>
<dbReference type="Gene3D" id="3.30.9.10">
    <property type="entry name" value="D-Amino Acid Oxidase, subunit A, domain 2"/>
    <property type="match status" value="1"/>
</dbReference>
<dbReference type="GO" id="GO:0071949">
    <property type="term" value="F:FAD binding"/>
    <property type="evidence" value="ECO:0007669"/>
    <property type="project" value="InterPro"/>
</dbReference>
<dbReference type="KEGG" id="kbs:EPA93_22630"/>
<dbReference type="InterPro" id="IPR002938">
    <property type="entry name" value="FAD-bd"/>
</dbReference>
<keyword evidence="4" id="KW-0472">Membrane</keyword>
<evidence type="ECO:0000256" key="1">
    <source>
        <dbReference type="ARBA" id="ARBA00001974"/>
    </source>
</evidence>
<dbReference type="InterPro" id="IPR036188">
    <property type="entry name" value="FAD/NAD-bd_sf"/>
</dbReference>